<gene>
    <name evidence="6" type="ORF">F0U47_06110</name>
</gene>
<accession>A0A5B1M6E5</accession>
<dbReference type="InterPro" id="IPR018062">
    <property type="entry name" value="HTH_AraC-typ_CS"/>
</dbReference>
<dbReference type="PROSITE" id="PS01124">
    <property type="entry name" value="HTH_ARAC_FAMILY_2"/>
    <property type="match status" value="1"/>
</dbReference>
<feature type="region of interest" description="Disordered" evidence="4">
    <location>
        <begin position="300"/>
        <end position="319"/>
    </location>
</feature>
<evidence type="ECO:0000256" key="2">
    <source>
        <dbReference type="ARBA" id="ARBA00023125"/>
    </source>
</evidence>
<keyword evidence="2" id="KW-0238">DNA-binding</keyword>
<dbReference type="InterPro" id="IPR032783">
    <property type="entry name" value="AraC_lig"/>
</dbReference>
<dbReference type="SUPFAM" id="SSF46689">
    <property type="entry name" value="Homeodomain-like"/>
    <property type="match status" value="2"/>
</dbReference>
<evidence type="ECO:0000256" key="4">
    <source>
        <dbReference type="SAM" id="MobiDB-lite"/>
    </source>
</evidence>
<dbReference type="Pfam" id="PF12852">
    <property type="entry name" value="Cupin_6"/>
    <property type="match status" value="1"/>
</dbReference>
<dbReference type="CDD" id="cd00093">
    <property type="entry name" value="HTH_XRE"/>
    <property type="match status" value="1"/>
</dbReference>
<name>A0A5B1M6E5_9ACTN</name>
<dbReference type="GO" id="GO:0043565">
    <property type="term" value="F:sequence-specific DNA binding"/>
    <property type="evidence" value="ECO:0007669"/>
    <property type="project" value="InterPro"/>
</dbReference>
<dbReference type="SMART" id="SM00342">
    <property type="entry name" value="HTH_ARAC"/>
    <property type="match status" value="1"/>
</dbReference>
<evidence type="ECO:0000256" key="3">
    <source>
        <dbReference type="ARBA" id="ARBA00023163"/>
    </source>
</evidence>
<protein>
    <submittedName>
        <fullName evidence="6">AraC family transcriptional regulator</fullName>
    </submittedName>
</protein>
<dbReference type="Pfam" id="PF12833">
    <property type="entry name" value="HTH_18"/>
    <property type="match status" value="1"/>
</dbReference>
<evidence type="ECO:0000313" key="6">
    <source>
        <dbReference type="EMBL" id="KAA1428532.1"/>
    </source>
</evidence>
<dbReference type="InterPro" id="IPR018060">
    <property type="entry name" value="HTH_AraC"/>
</dbReference>
<evidence type="ECO:0000256" key="1">
    <source>
        <dbReference type="ARBA" id="ARBA00023015"/>
    </source>
</evidence>
<dbReference type="PANTHER" id="PTHR46796:SF13">
    <property type="entry name" value="HTH-TYPE TRANSCRIPTIONAL ACTIVATOR RHAS"/>
    <property type="match status" value="1"/>
</dbReference>
<feature type="domain" description="HTH araC/xylS-type" evidence="5">
    <location>
        <begin position="209"/>
        <end position="307"/>
    </location>
</feature>
<dbReference type="PROSITE" id="PS00041">
    <property type="entry name" value="HTH_ARAC_FAMILY_1"/>
    <property type="match status" value="1"/>
</dbReference>
<dbReference type="AlphaFoldDB" id="A0A5B1M6E5"/>
<dbReference type="InterPro" id="IPR009057">
    <property type="entry name" value="Homeodomain-like_sf"/>
</dbReference>
<dbReference type="EMBL" id="VUJW01000002">
    <property type="protein sequence ID" value="KAA1428532.1"/>
    <property type="molecule type" value="Genomic_DNA"/>
</dbReference>
<dbReference type="InterPro" id="IPR001387">
    <property type="entry name" value="Cro/C1-type_HTH"/>
</dbReference>
<keyword evidence="7" id="KW-1185">Reference proteome</keyword>
<keyword evidence="3" id="KW-0804">Transcription</keyword>
<sequence length="319" mass="34780">MDGLEHLLSGPRARQAFLLRMVMEPPWSIRVEDDPALSLFAVLRGSAWVTGDLGEPVEMAAGDVALLRGGPVYTVADHPRTAPQVRVEKGNRCVDPDGHLMAQRMALGVRTWGNCHDGSTVMLLGTWEAETEAGRPLLAALPDLLVRRRGEWDATLVDLLATEATREEPGQEVVLDRLLDLVLVSVVRSWLASEEQVTRGLAHSDPVVGEALRLMHHRPEHGWTIASLAREIGVSRAALARRFGELVGEPPMTYLTHWRLSLAADLLAATDDAIEQVAHQVGYGSGFALSAAFKRVRGISPQQHRRAARAGSPDRLPVA</sequence>
<proteinExistence type="predicted"/>
<evidence type="ECO:0000259" key="5">
    <source>
        <dbReference type="PROSITE" id="PS01124"/>
    </source>
</evidence>
<keyword evidence="1" id="KW-0805">Transcription regulation</keyword>
<dbReference type="GO" id="GO:0003700">
    <property type="term" value="F:DNA-binding transcription factor activity"/>
    <property type="evidence" value="ECO:0007669"/>
    <property type="project" value="InterPro"/>
</dbReference>
<dbReference type="Proteomes" id="UP000324351">
    <property type="component" value="Unassembled WGS sequence"/>
</dbReference>
<comment type="caution">
    <text evidence="6">The sequence shown here is derived from an EMBL/GenBank/DDBJ whole genome shotgun (WGS) entry which is preliminary data.</text>
</comment>
<reference evidence="6 7" key="1">
    <citation type="submission" date="2019-09" db="EMBL/GenBank/DDBJ databases">
        <title>Nocardioides panacisoli sp. nov., isolated from the soil of a ginseng field.</title>
        <authorList>
            <person name="Cho C."/>
        </authorList>
    </citation>
    <scope>NUCLEOTIDE SEQUENCE [LARGE SCALE GENOMIC DNA]</scope>
    <source>
        <strain evidence="6 7">BN140041</strain>
    </source>
</reference>
<evidence type="ECO:0000313" key="7">
    <source>
        <dbReference type="Proteomes" id="UP000324351"/>
    </source>
</evidence>
<dbReference type="Gene3D" id="1.10.10.60">
    <property type="entry name" value="Homeodomain-like"/>
    <property type="match status" value="2"/>
</dbReference>
<dbReference type="InterPro" id="IPR050204">
    <property type="entry name" value="AraC_XylS_family_regulators"/>
</dbReference>
<reference evidence="6 7" key="2">
    <citation type="submission" date="2019-09" db="EMBL/GenBank/DDBJ databases">
        <authorList>
            <person name="Jin C."/>
        </authorList>
    </citation>
    <scope>NUCLEOTIDE SEQUENCE [LARGE SCALE GENOMIC DNA]</scope>
    <source>
        <strain evidence="6 7">BN140041</strain>
    </source>
</reference>
<dbReference type="PANTHER" id="PTHR46796">
    <property type="entry name" value="HTH-TYPE TRANSCRIPTIONAL ACTIVATOR RHAS-RELATED"/>
    <property type="match status" value="1"/>
</dbReference>
<organism evidence="6 7">
    <name type="scientific">Nocardioides antri</name>
    <dbReference type="NCBI Taxonomy" id="2607659"/>
    <lineage>
        <taxon>Bacteria</taxon>
        <taxon>Bacillati</taxon>
        <taxon>Actinomycetota</taxon>
        <taxon>Actinomycetes</taxon>
        <taxon>Propionibacteriales</taxon>
        <taxon>Nocardioidaceae</taxon>
        <taxon>Nocardioides</taxon>
    </lineage>
</organism>